<evidence type="ECO:0000313" key="7">
    <source>
        <dbReference type="Proteomes" id="UP000248333"/>
    </source>
</evidence>
<gene>
    <name evidence="6" type="ORF">C7C45_16565</name>
</gene>
<sequence>MTDDCEREVFGRVLDALLREDHLGLLSTGRLDGPDRSTGRLDGPDRSTGRPDGPGWWQVPRPGGLLRIPVRADGFQQTLRSAAPMVLVLANGATHRTDTLEGLLTVLAPHGNAEAEAGWRDFGTECRADLRARQLAARNRPRVLAEVAIARAFTPTGLPAALLDDVLAAHHGHPVYPTDRCRHGLSDDELLRYAPEHAPRFALRWYAAPTEDVRLTGELPSWWPRAQRPDQLLLPAHPITAVRDALPVTDLPLISVRPTLSMRTVALDDDPYLHLKLPLPTASLGARNRRTLHPGSLADGAAVAALLDQIASAEPAFAGRIRHVDESTWAHVDGDERRSFLLRRFPRDLAGVHVVPVAALAAADPVAGTVLERISPERPGTLLESYLDLLLDWHVFLWLRHGIALEAHPQNIHLLVHPDGTVGLLYKDNDGARLDARHGGPGGLVLADDRMWADDPQELADVFITITLHLAAAAPLIALAARGLPVPTPAAALAPRLAAARDRWGDGEAARTFTERVLRAAHLPIKAMLTAGTLLPKQRLGCADINKYYLRTGPNYLRETR</sequence>
<feature type="compositionally biased region" description="Basic and acidic residues" evidence="3">
    <location>
        <begin position="32"/>
        <end position="49"/>
    </location>
</feature>
<dbReference type="RefSeq" id="WP_110564550.1">
    <property type="nucleotide sequence ID" value="NZ_PYBV01000019.1"/>
</dbReference>
<feature type="domain" description="Aerobactin siderophore biosynthesis IucA/IucC N-terminal" evidence="4">
    <location>
        <begin position="171"/>
        <end position="361"/>
    </location>
</feature>
<dbReference type="InterPro" id="IPR007310">
    <property type="entry name" value="Aerobactin_biosyn_IucA/IucC_N"/>
</dbReference>
<evidence type="ECO:0000259" key="4">
    <source>
        <dbReference type="Pfam" id="PF04183"/>
    </source>
</evidence>
<name>A0A318P1E1_9ACTN</name>
<dbReference type="GO" id="GO:0019290">
    <property type="term" value="P:siderophore biosynthetic process"/>
    <property type="evidence" value="ECO:0007669"/>
    <property type="project" value="InterPro"/>
</dbReference>
<comment type="caution">
    <text evidence="6">The sequence shown here is derived from an EMBL/GenBank/DDBJ whole genome shotgun (WGS) entry which is preliminary data.</text>
</comment>
<evidence type="ECO:0000256" key="1">
    <source>
        <dbReference type="ARBA" id="ARBA00004924"/>
    </source>
</evidence>
<dbReference type="Gene3D" id="1.10.510.40">
    <property type="match status" value="1"/>
</dbReference>
<dbReference type="InterPro" id="IPR037455">
    <property type="entry name" value="LucA/IucC-like"/>
</dbReference>
<dbReference type="AlphaFoldDB" id="A0A318P1E1"/>
<keyword evidence="7" id="KW-1185">Reference proteome</keyword>
<reference evidence="6 7" key="1">
    <citation type="submission" date="2018-03" db="EMBL/GenBank/DDBJ databases">
        <title>Bioinformatic expansion and discovery of thiopeptide antibiotics.</title>
        <authorList>
            <person name="Schwalen C.J."/>
            <person name="Hudson G.A."/>
            <person name="Mitchell D.A."/>
        </authorList>
    </citation>
    <scope>NUCLEOTIDE SEQUENCE [LARGE SCALE GENOMIC DNA]</scope>
    <source>
        <strain evidence="6 7">NRRL 8041</strain>
    </source>
</reference>
<evidence type="ECO:0000313" key="6">
    <source>
        <dbReference type="EMBL" id="PYC69292.1"/>
    </source>
</evidence>
<dbReference type="InterPro" id="IPR022770">
    <property type="entry name" value="IucA/IucC-like_C"/>
</dbReference>
<dbReference type="PANTHER" id="PTHR34384">
    <property type="entry name" value="L-2,3-DIAMINOPROPANOATE--CITRATE LIGASE"/>
    <property type="match status" value="1"/>
</dbReference>
<dbReference type="Pfam" id="PF04183">
    <property type="entry name" value="IucA_IucC"/>
    <property type="match status" value="1"/>
</dbReference>
<evidence type="ECO:0000256" key="3">
    <source>
        <dbReference type="SAM" id="MobiDB-lite"/>
    </source>
</evidence>
<protein>
    <submittedName>
        <fullName evidence="6">IucA/IucC family siderophore biosynthesis protein</fullName>
    </submittedName>
</protein>
<dbReference type="EMBL" id="PYBV01000019">
    <property type="protein sequence ID" value="PYC69292.1"/>
    <property type="molecule type" value="Genomic_DNA"/>
</dbReference>
<proteinExistence type="inferred from homology"/>
<dbReference type="Pfam" id="PF06276">
    <property type="entry name" value="FhuF"/>
    <property type="match status" value="1"/>
</dbReference>
<dbReference type="Proteomes" id="UP000248333">
    <property type="component" value="Unassembled WGS sequence"/>
</dbReference>
<evidence type="ECO:0000256" key="2">
    <source>
        <dbReference type="ARBA" id="ARBA00007832"/>
    </source>
</evidence>
<evidence type="ECO:0000259" key="5">
    <source>
        <dbReference type="Pfam" id="PF06276"/>
    </source>
</evidence>
<feature type="region of interest" description="Disordered" evidence="3">
    <location>
        <begin position="28"/>
        <end position="55"/>
    </location>
</feature>
<feature type="domain" description="Aerobactin siderophore biosynthesis IucA/IucC-like C-terminal" evidence="5">
    <location>
        <begin position="383"/>
        <end position="530"/>
    </location>
</feature>
<dbReference type="GO" id="GO:0016881">
    <property type="term" value="F:acid-amino acid ligase activity"/>
    <property type="evidence" value="ECO:0007669"/>
    <property type="project" value="UniProtKB-ARBA"/>
</dbReference>
<accession>A0A318P1E1</accession>
<organism evidence="6 7">
    <name type="scientific">Micromonospora arborensis</name>
    <dbReference type="NCBI Taxonomy" id="2116518"/>
    <lineage>
        <taxon>Bacteria</taxon>
        <taxon>Bacillati</taxon>
        <taxon>Actinomycetota</taxon>
        <taxon>Actinomycetes</taxon>
        <taxon>Micromonosporales</taxon>
        <taxon>Micromonosporaceae</taxon>
        <taxon>Micromonospora</taxon>
    </lineage>
</organism>
<dbReference type="OrthoDB" id="495728at2"/>
<comment type="pathway">
    <text evidence="1">Siderophore biosynthesis.</text>
</comment>
<comment type="similarity">
    <text evidence="2">Belongs to the IucA/IucC family.</text>
</comment>
<dbReference type="PANTHER" id="PTHR34384:SF5">
    <property type="entry name" value="L-2,3-DIAMINOPROPANOATE--CITRATE LIGASE"/>
    <property type="match status" value="1"/>
</dbReference>